<dbReference type="PANTHER" id="PTHR43584">
    <property type="entry name" value="NUCLEOTIDYL TRANSFERASE"/>
    <property type="match status" value="1"/>
</dbReference>
<reference evidence="3 4" key="1">
    <citation type="submission" date="2017-05" db="EMBL/GenBank/DDBJ databases">
        <authorList>
            <person name="Varghese N."/>
            <person name="Submissions S."/>
        </authorList>
    </citation>
    <scope>NUCLEOTIDE SEQUENCE [LARGE SCALE GENOMIC DNA]</scope>
    <source>
        <strain evidence="3 4">DSM 21342</strain>
    </source>
</reference>
<gene>
    <name evidence="3" type="ORF">SAMN06265350_10837</name>
</gene>
<dbReference type="SUPFAM" id="SSF51161">
    <property type="entry name" value="Trimeric LpxA-like enzymes"/>
    <property type="match status" value="1"/>
</dbReference>
<organism evidence="3 4">
    <name type="scientific">Solitalea koreensis</name>
    <dbReference type="NCBI Taxonomy" id="543615"/>
    <lineage>
        <taxon>Bacteria</taxon>
        <taxon>Pseudomonadati</taxon>
        <taxon>Bacteroidota</taxon>
        <taxon>Sphingobacteriia</taxon>
        <taxon>Sphingobacteriales</taxon>
        <taxon>Sphingobacteriaceae</taxon>
        <taxon>Solitalea</taxon>
    </lineage>
</organism>
<keyword evidence="1 3" id="KW-0808">Transferase</keyword>
<dbReference type="GO" id="GO:0016779">
    <property type="term" value="F:nucleotidyltransferase activity"/>
    <property type="evidence" value="ECO:0007669"/>
    <property type="project" value="UniProtKB-ARBA"/>
</dbReference>
<evidence type="ECO:0000256" key="1">
    <source>
        <dbReference type="ARBA" id="ARBA00022679"/>
    </source>
</evidence>
<evidence type="ECO:0000313" key="3">
    <source>
        <dbReference type="EMBL" id="SMO73713.1"/>
    </source>
</evidence>
<dbReference type="InterPro" id="IPR023917">
    <property type="entry name" value="Bifunctiontional_GlmU_bac-type"/>
</dbReference>
<evidence type="ECO:0000256" key="2">
    <source>
        <dbReference type="ARBA" id="ARBA00023315"/>
    </source>
</evidence>
<sequence>MLNLILFDDIAWQQLRPLTFTRPVSHIRIGILTIKEKWERHLSGEVSCLTQPYLSAKFKLKTDESNLLINSSIVPTEPFVSKVLSLTANQALVSGTKLLAIRLDEDQLKTFNPEQIPLNAEPYRDELILIQQPSDIFTFNHQALRSDFELLTKNRISEKLNDTNTVLGNQLFVEEGIEVNCAIINTTTGPVYIGKNVQIMEGAMIRGPFAACEGSVVKMGTKIYGSTTLGPNTVVGGEVKNSVIFGNSNKGHEGYLGDSVIAEWCNLGADTNNSNLKNNFGEVKVWDYSLADFKPSGLQKIGLIMGDHSKCAINTSFNTGTVVGVGCNIAGSGLLPKFIPDFLWFTTENRIDYRLEKAFHDFDSMMNSKKSMLNAEEKRILEEVFNLTNTNRK</sequence>
<dbReference type="Proteomes" id="UP000315971">
    <property type="component" value="Unassembled WGS sequence"/>
</dbReference>
<dbReference type="AlphaFoldDB" id="A0A521DPU8"/>
<protein>
    <submittedName>
        <fullName evidence="3">UDP-N-acetylglucosamine diphosphorylase/glucosamine-1-phosphate N-acetyltransferase</fullName>
    </submittedName>
</protein>
<keyword evidence="4" id="KW-1185">Reference proteome</keyword>
<dbReference type="RefSeq" id="WP_142604337.1">
    <property type="nucleotide sequence ID" value="NZ_FXSZ01000008.1"/>
</dbReference>
<dbReference type="EMBL" id="FXSZ01000008">
    <property type="protein sequence ID" value="SMO73713.1"/>
    <property type="molecule type" value="Genomic_DNA"/>
</dbReference>
<dbReference type="InterPro" id="IPR050065">
    <property type="entry name" value="GlmU-like"/>
</dbReference>
<dbReference type="GO" id="GO:0016746">
    <property type="term" value="F:acyltransferase activity"/>
    <property type="evidence" value="ECO:0007669"/>
    <property type="project" value="UniProtKB-KW"/>
</dbReference>
<dbReference type="NCBIfam" id="TIGR03991">
    <property type="entry name" value="alt_bact_glmU"/>
    <property type="match status" value="1"/>
</dbReference>
<dbReference type="OrthoDB" id="9784832at2"/>
<dbReference type="Gene3D" id="2.160.10.10">
    <property type="entry name" value="Hexapeptide repeat proteins"/>
    <property type="match status" value="1"/>
</dbReference>
<evidence type="ECO:0000313" key="4">
    <source>
        <dbReference type="Proteomes" id="UP000315971"/>
    </source>
</evidence>
<accession>A0A521DPU8</accession>
<name>A0A521DPU8_9SPHI</name>
<keyword evidence="2" id="KW-0012">Acyltransferase</keyword>
<dbReference type="InterPro" id="IPR011004">
    <property type="entry name" value="Trimer_LpxA-like_sf"/>
</dbReference>
<dbReference type="Pfam" id="PF13562">
    <property type="entry name" value="NTP_transf_4"/>
    <property type="match status" value="1"/>
</dbReference>
<proteinExistence type="predicted"/>